<keyword evidence="9" id="KW-1185">Reference proteome</keyword>
<dbReference type="InterPro" id="IPR049326">
    <property type="entry name" value="Rhodopsin_dom_fungi"/>
</dbReference>
<reference evidence="8" key="1">
    <citation type="submission" date="2021-03" db="EMBL/GenBank/DDBJ databases">
        <authorList>
            <person name="Tagirdzhanova G."/>
        </authorList>
    </citation>
    <scope>NUCLEOTIDE SEQUENCE</scope>
</reference>
<evidence type="ECO:0000256" key="4">
    <source>
        <dbReference type="ARBA" id="ARBA00023136"/>
    </source>
</evidence>
<evidence type="ECO:0000256" key="5">
    <source>
        <dbReference type="ARBA" id="ARBA00038359"/>
    </source>
</evidence>
<evidence type="ECO:0000313" key="8">
    <source>
        <dbReference type="EMBL" id="CAF9914475.1"/>
    </source>
</evidence>
<name>A0A8H3EZI1_9LECA</name>
<feature type="transmembrane region" description="Helical" evidence="6">
    <location>
        <begin position="43"/>
        <end position="64"/>
    </location>
</feature>
<dbReference type="OrthoDB" id="5393606at2759"/>
<evidence type="ECO:0000256" key="3">
    <source>
        <dbReference type="ARBA" id="ARBA00022989"/>
    </source>
</evidence>
<evidence type="ECO:0000256" key="2">
    <source>
        <dbReference type="ARBA" id="ARBA00022692"/>
    </source>
</evidence>
<keyword evidence="3 6" id="KW-1133">Transmembrane helix</keyword>
<accession>A0A8H3EZI1</accession>
<keyword evidence="2 6" id="KW-0812">Transmembrane</keyword>
<dbReference type="Proteomes" id="UP000664169">
    <property type="component" value="Unassembled WGS sequence"/>
</dbReference>
<evidence type="ECO:0000313" key="9">
    <source>
        <dbReference type="Proteomes" id="UP000664169"/>
    </source>
</evidence>
<sequence>MGFYADGPAIFGMSMSLSILSIFAVAGRLFIRKTYGQGFGADDWLMLPALLCTIGVAITLMIGAEDHAVGYPAGNPEYPTVDQPFIIVQQVFFAVFQINVLGLVFAKLSILFFYRRIFNTGHNKAFNYTTIVLAIFVILWGIAFFFVGLLSCGTHVSANWGTYDDIVTYCVSGTNIDMTYVVTDTFADLVLFILPIPLIVRLKMSVARRLAVLLIFGIGALTLISSLFRVIFFVSIYTDVFSQTVISQDPILEYTIFLYWTMLESGLAIIVACLPTFQVWFRKVTVDTVMKNVRGIFSVQSFSRSSRASAQEKSREGNSSEASLQRSSFEMLPGGEIGVKSEITVVSSNGHDIHDNHGMRY</sequence>
<feature type="transmembrane region" description="Helical" evidence="6">
    <location>
        <begin position="212"/>
        <end position="237"/>
    </location>
</feature>
<protein>
    <recommendedName>
        <fullName evidence="7">Rhodopsin domain-containing protein</fullName>
    </recommendedName>
</protein>
<dbReference type="AlphaFoldDB" id="A0A8H3EZI1"/>
<organism evidence="8 9">
    <name type="scientific">Gomphillus americanus</name>
    <dbReference type="NCBI Taxonomy" id="1940652"/>
    <lineage>
        <taxon>Eukaryota</taxon>
        <taxon>Fungi</taxon>
        <taxon>Dikarya</taxon>
        <taxon>Ascomycota</taxon>
        <taxon>Pezizomycotina</taxon>
        <taxon>Lecanoromycetes</taxon>
        <taxon>OSLEUM clade</taxon>
        <taxon>Ostropomycetidae</taxon>
        <taxon>Ostropales</taxon>
        <taxon>Graphidaceae</taxon>
        <taxon>Gomphilloideae</taxon>
        <taxon>Gomphillus</taxon>
    </lineage>
</organism>
<feature type="transmembrane region" description="Helical" evidence="6">
    <location>
        <begin position="126"/>
        <end position="150"/>
    </location>
</feature>
<feature type="domain" description="Rhodopsin" evidence="7">
    <location>
        <begin position="28"/>
        <end position="282"/>
    </location>
</feature>
<feature type="transmembrane region" description="Helical" evidence="6">
    <location>
        <begin position="12"/>
        <end position="31"/>
    </location>
</feature>
<dbReference type="GO" id="GO:0016020">
    <property type="term" value="C:membrane"/>
    <property type="evidence" value="ECO:0007669"/>
    <property type="project" value="UniProtKB-SubCell"/>
</dbReference>
<dbReference type="PANTHER" id="PTHR33048">
    <property type="entry name" value="PTH11-LIKE INTEGRAL MEMBRANE PROTEIN (AFU_ORTHOLOGUE AFUA_5G11245)"/>
    <property type="match status" value="1"/>
</dbReference>
<dbReference type="EMBL" id="CAJPDQ010000009">
    <property type="protein sequence ID" value="CAF9914475.1"/>
    <property type="molecule type" value="Genomic_DNA"/>
</dbReference>
<gene>
    <name evidence="8" type="ORF">GOMPHAMPRED_008170</name>
</gene>
<evidence type="ECO:0000256" key="6">
    <source>
        <dbReference type="SAM" id="Phobius"/>
    </source>
</evidence>
<feature type="transmembrane region" description="Helical" evidence="6">
    <location>
        <begin position="84"/>
        <end position="114"/>
    </location>
</feature>
<keyword evidence="4 6" id="KW-0472">Membrane</keyword>
<dbReference type="InterPro" id="IPR052337">
    <property type="entry name" value="SAT4-like"/>
</dbReference>
<feature type="transmembrane region" description="Helical" evidence="6">
    <location>
        <begin position="178"/>
        <end position="200"/>
    </location>
</feature>
<dbReference type="Pfam" id="PF20684">
    <property type="entry name" value="Fung_rhodopsin"/>
    <property type="match status" value="1"/>
</dbReference>
<dbReference type="PANTHER" id="PTHR33048:SF157">
    <property type="entry name" value="INTEGRAL MEMBRANE PROTEIN"/>
    <property type="match status" value="1"/>
</dbReference>
<comment type="caution">
    <text evidence="8">The sequence shown here is derived from an EMBL/GenBank/DDBJ whole genome shotgun (WGS) entry which is preliminary data.</text>
</comment>
<comment type="subcellular location">
    <subcellularLocation>
        <location evidence="1">Membrane</location>
        <topology evidence="1">Multi-pass membrane protein</topology>
    </subcellularLocation>
</comment>
<proteinExistence type="inferred from homology"/>
<comment type="similarity">
    <text evidence="5">Belongs to the SAT4 family.</text>
</comment>
<feature type="transmembrane region" description="Helical" evidence="6">
    <location>
        <begin position="257"/>
        <end position="281"/>
    </location>
</feature>
<evidence type="ECO:0000259" key="7">
    <source>
        <dbReference type="Pfam" id="PF20684"/>
    </source>
</evidence>
<evidence type="ECO:0000256" key="1">
    <source>
        <dbReference type="ARBA" id="ARBA00004141"/>
    </source>
</evidence>